<dbReference type="eggNOG" id="COG0641">
    <property type="taxonomic scope" value="Bacteria"/>
</dbReference>
<dbReference type="HOGENOM" id="CLU_870780_0_0_10"/>
<evidence type="ECO:0000313" key="1">
    <source>
        <dbReference type="EMBL" id="EGN58261.1"/>
    </source>
</evidence>
<sequence>MIYTDKDFVLLYAHNVPVKGDDEGVIYDLQKGRLLHIPADIVDVFNDSRKLNMGQLKKKYAPSDESIMDQYMEYFIGQDWAFVTNNPERYPALDFSHCRIPSLVYNAIVDVGPWTSKTVEQLSACNCKFMDLMLDQIETVSLLPSIAKTIDTSTIIKYNLYCKVDMDLEKMKQLLKSVKGIKFSKMLVSKNSTAGQKLSVDGLPSDKIVLVDQEKPIGKKYVSYQYFAEALYYDTYRHKKIYVDQHGYIYNVPGDNRKLGNISSDNLRKICKGKEYLNISNRPNPKKDSCLRYSYFASI</sequence>
<dbReference type="STRING" id="688246.Premu_0057"/>
<reference evidence="2" key="1">
    <citation type="journal article" date="2011" name="Stand. Genomic Sci.">
        <title>Non-contiguous finished genome sequence of the opportunistic oral pathogen Prevotella multisaccharivorax type strain (PPPA20).</title>
        <authorList>
            <person name="Pati A."/>
            <person name="Gronow S."/>
            <person name="Lu M."/>
            <person name="Lapidus A."/>
            <person name="Nolan M."/>
            <person name="Lucas S."/>
            <person name="Hammon N."/>
            <person name="Deshpande S."/>
            <person name="Cheng J.F."/>
            <person name="Tapia R."/>
            <person name="Han C."/>
            <person name="Goodwin L."/>
            <person name="Pitluck S."/>
            <person name="Liolios K."/>
            <person name="Pagani I."/>
            <person name="Mavromatis K."/>
            <person name="Mikhailova N."/>
            <person name="Huntemann M."/>
            <person name="Chen A."/>
            <person name="Palaniappan K."/>
            <person name="Land M."/>
            <person name="Hauser L."/>
            <person name="Detter J.C."/>
            <person name="Brambilla E.M."/>
            <person name="Rohde M."/>
            <person name="Goker M."/>
            <person name="Woyke T."/>
            <person name="Bristow J."/>
            <person name="Eisen J.A."/>
            <person name="Markowitz V."/>
            <person name="Hugenholtz P."/>
            <person name="Kyrpides N.C."/>
            <person name="Klenk H.P."/>
            <person name="Ivanova N."/>
        </authorList>
    </citation>
    <scope>NUCLEOTIDE SEQUENCE [LARGE SCALE GENOMIC DNA]</scope>
    <source>
        <strain evidence="2">DSM 17128</strain>
    </source>
</reference>
<evidence type="ECO:0000313" key="2">
    <source>
        <dbReference type="Proteomes" id="UP000002772"/>
    </source>
</evidence>
<dbReference type="OrthoDB" id="1073749at2"/>
<gene>
    <name evidence="1" type="ORF">Premu_0057</name>
</gene>
<dbReference type="EMBL" id="GL945016">
    <property type="protein sequence ID" value="EGN58261.1"/>
    <property type="molecule type" value="Genomic_DNA"/>
</dbReference>
<accession>F8N596</accession>
<organism evidence="1 2">
    <name type="scientific">Hallella multisaccharivorax DSM 17128</name>
    <dbReference type="NCBI Taxonomy" id="688246"/>
    <lineage>
        <taxon>Bacteria</taxon>
        <taxon>Pseudomonadati</taxon>
        <taxon>Bacteroidota</taxon>
        <taxon>Bacteroidia</taxon>
        <taxon>Bacteroidales</taxon>
        <taxon>Prevotellaceae</taxon>
        <taxon>Hallella</taxon>
    </lineage>
</organism>
<dbReference type="RefSeq" id="WP_007572166.1">
    <property type="nucleotide sequence ID" value="NZ_BPTS01000003.1"/>
</dbReference>
<dbReference type="AlphaFoldDB" id="F8N596"/>
<protein>
    <submittedName>
        <fullName evidence="1">Uncharacterized protein</fullName>
    </submittedName>
</protein>
<name>F8N596_9BACT</name>
<dbReference type="Proteomes" id="UP000002772">
    <property type="component" value="Unassembled WGS sequence"/>
</dbReference>
<keyword evidence="2" id="KW-1185">Reference proteome</keyword>
<proteinExistence type="predicted"/>